<organism evidence="1 2">
    <name type="scientific">Marinifilum caeruleilacunae</name>
    <dbReference type="NCBI Taxonomy" id="2499076"/>
    <lineage>
        <taxon>Bacteria</taxon>
        <taxon>Pseudomonadati</taxon>
        <taxon>Bacteroidota</taxon>
        <taxon>Bacteroidia</taxon>
        <taxon>Marinilabiliales</taxon>
        <taxon>Marinifilaceae</taxon>
    </lineage>
</organism>
<protein>
    <recommendedName>
        <fullName evidence="3">YD repeat-containing protein</fullName>
    </recommendedName>
</protein>
<gene>
    <name evidence="1" type="ORF">ELS83_07480</name>
</gene>
<evidence type="ECO:0008006" key="3">
    <source>
        <dbReference type="Google" id="ProtNLM"/>
    </source>
</evidence>
<evidence type="ECO:0000313" key="1">
    <source>
        <dbReference type="EMBL" id="NOU59656.1"/>
    </source>
</evidence>
<keyword evidence="2" id="KW-1185">Reference proteome</keyword>
<proteinExistence type="predicted"/>
<dbReference type="Proteomes" id="UP000732105">
    <property type="component" value="Unassembled WGS sequence"/>
</dbReference>
<reference evidence="1 2" key="1">
    <citation type="submission" date="2018-12" db="EMBL/GenBank/DDBJ databases">
        <title>Marinifilum JC070 sp. nov., a marine bacterium isolated from Yongle Blue Hole in the South China Sea.</title>
        <authorList>
            <person name="Fu T."/>
        </authorList>
    </citation>
    <scope>NUCLEOTIDE SEQUENCE [LARGE SCALE GENOMIC DNA]</scope>
    <source>
        <strain evidence="1 2">JC070</strain>
    </source>
</reference>
<name>A0ABX1WUK0_9BACT</name>
<sequence length="274" mass="32065">MKQLITSFFLVGMLLIQITACDNKNHESETEAPNANSHIKSQLEGDKIITSFKYNESNQISETESIYFYSRYLYDQDGNLIRIESANDESLLSSVYQPTNNQLMTAENSSISSRQEFKYGEDGSLLEIEYYLMENDEFELRSKQSFEFYEGRISKRNLHNENGEITQFHVYEYDENGNVSNEKYYSFLFSDNSEAKLISETSYQYDTHNNPFRIYEALAYPGLYSNTNNIIETRFISHQEVPPNIETSTSTYEYNENGYPVKVISENSEFEYQY</sequence>
<evidence type="ECO:0000313" key="2">
    <source>
        <dbReference type="Proteomes" id="UP000732105"/>
    </source>
</evidence>
<dbReference type="RefSeq" id="WP_171594931.1">
    <property type="nucleotide sequence ID" value="NZ_RZNH01000009.1"/>
</dbReference>
<comment type="caution">
    <text evidence="1">The sequence shown here is derived from an EMBL/GenBank/DDBJ whole genome shotgun (WGS) entry which is preliminary data.</text>
</comment>
<dbReference type="EMBL" id="RZNH01000009">
    <property type="protein sequence ID" value="NOU59656.1"/>
    <property type="molecule type" value="Genomic_DNA"/>
</dbReference>
<accession>A0ABX1WUK0</accession>
<dbReference type="Gene3D" id="2.180.10.10">
    <property type="entry name" value="RHS repeat-associated core"/>
    <property type="match status" value="1"/>
</dbReference>